<evidence type="ECO:0000313" key="1">
    <source>
        <dbReference type="EMBL" id="TDQ39569.1"/>
    </source>
</evidence>
<reference evidence="1 2" key="1">
    <citation type="submission" date="2019-03" db="EMBL/GenBank/DDBJ databases">
        <title>Genomic Encyclopedia of Type Strains, Phase IV (KMG-IV): sequencing the most valuable type-strain genomes for metagenomic binning, comparative biology and taxonomic classification.</title>
        <authorList>
            <person name="Goeker M."/>
        </authorList>
    </citation>
    <scope>NUCLEOTIDE SEQUENCE [LARGE SCALE GENOMIC DNA]</scope>
    <source>
        <strain evidence="1 2">DSM 28679</strain>
    </source>
</reference>
<dbReference type="EMBL" id="SNYK01000002">
    <property type="protein sequence ID" value="TDQ39569.1"/>
    <property type="molecule type" value="Genomic_DNA"/>
</dbReference>
<proteinExistence type="predicted"/>
<dbReference type="AlphaFoldDB" id="A0A4R6U4S9"/>
<dbReference type="Proteomes" id="UP000294575">
    <property type="component" value="Unassembled WGS sequence"/>
</dbReference>
<comment type="caution">
    <text evidence="1">The sequence shown here is derived from an EMBL/GenBank/DDBJ whole genome shotgun (WGS) entry which is preliminary data.</text>
</comment>
<evidence type="ECO:0000313" key="2">
    <source>
        <dbReference type="Proteomes" id="UP000294575"/>
    </source>
</evidence>
<organism evidence="1 2">
    <name type="scientific">Thiopseudomonas denitrificans</name>
    <dbReference type="NCBI Taxonomy" id="1501432"/>
    <lineage>
        <taxon>Bacteria</taxon>
        <taxon>Pseudomonadati</taxon>
        <taxon>Pseudomonadota</taxon>
        <taxon>Gammaproteobacteria</taxon>
        <taxon>Pseudomonadales</taxon>
        <taxon>Pseudomonadaceae</taxon>
        <taxon>Thiopseudomonas</taxon>
    </lineage>
</organism>
<sequence length="67" mass="7027">MMASALSGILSEKSQSISVRGHACVARNNIVHPLCHATLDVLNNVLIGCGWKQTPVKDGANKKAANS</sequence>
<name>A0A4R6U4S9_9GAMM</name>
<accession>A0A4R6U4S9</accession>
<protein>
    <submittedName>
        <fullName evidence="1">Uncharacterized protein</fullName>
    </submittedName>
</protein>
<gene>
    <name evidence="1" type="ORF">DFQ45_102267</name>
</gene>
<keyword evidence="2" id="KW-1185">Reference proteome</keyword>